<reference evidence="15" key="1">
    <citation type="submission" date="2018-06" db="EMBL/GenBank/DDBJ databases">
        <authorList>
            <person name="Zhirakovskaya E."/>
        </authorList>
    </citation>
    <scope>NUCLEOTIDE SEQUENCE</scope>
</reference>
<feature type="transmembrane region" description="Helical" evidence="14">
    <location>
        <begin position="104"/>
        <end position="121"/>
    </location>
</feature>
<keyword evidence="4" id="KW-0444">Lipid biosynthesis</keyword>
<comment type="cofactor">
    <cofactor evidence="1">
        <name>Mn(2+)</name>
        <dbReference type="ChEBI" id="CHEBI:29035"/>
    </cofactor>
</comment>
<evidence type="ECO:0000256" key="3">
    <source>
        <dbReference type="ARBA" id="ARBA00022475"/>
    </source>
</evidence>
<evidence type="ECO:0000256" key="8">
    <source>
        <dbReference type="ARBA" id="ARBA00022989"/>
    </source>
</evidence>
<evidence type="ECO:0000256" key="13">
    <source>
        <dbReference type="ARBA" id="ARBA00023264"/>
    </source>
</evidence>
<dbReference type="EMBL" id="UOEC01000002">
    <property type="protein sequence ID" value="VAV86377.1"/>
    <property type="molecule type" value="Genomic_DNA"/>
</dbReference>
<proteinExistence type="predicted"/>
<keyword evidence="9" id="KW-0443">Lipid metabolism</keyword>
<evidence type="ECO:0000256" key="9">
    <source>
        <dbReference type="ARBA" id="ARBA00023098"/>
    </source>
</evidence>
<keyword evidence="7 14" id="KW-0812">Transmembrane</keyword>
<dbReference type="InterPro" id="IPR026027">
    <property type="entry name" value="PcS"/>
</dbReference>
<keyword evidence="10 14" id="KW-0472">Membrane</keyword>
<organism evidence="15">
    <name type="scientific">hydrothermal vent metagenome</name>
    <dbReference type="NCBI Taxonomy" id="652676"/>
    <lineage>
        <taxon>unclassified sequences</taxon>
        <taxon>metagenomes</taxon>
        <taxon>ecological metagenomes</taxon>
    </lineage>
</organism>
<feature type="transmembrane region" description="Helical" evidence="14">
    <location>
        <begin position="216"/>
        <end position="234"/>
    </location>
</feature>
<comment type="subcellular location">
    <subcellularLocation>
        <location evidence="2">Cell inner membrane</location>
        <topology evidence="2">Multi-pass membrane protein</topology>
    </subcellularLocation>
</comment>
<sequence>MKPDRQTREVATAWAVHAFTASGIVLGFLALIAILDGDRVAAFMWLGLALFVDGIDGTLARAARVKEVTPQVDGATLDNVVDYFTYVVVPAMMIYWFGIVPLGWEMPVAAGILAVSLYTFANTDIKTQDYYFTGFPALWNVLVLYFHVMQTSPWINLVVIIICAVFTFIPIKCVHPLRVRRWRHITLPITVLWAATSLRLVLISPETEKAHEASPVIFWLWVLSSLYFFAISLMRTLQPEPDEQADED</sequence>
<evidence type="ECO:0000256" key="11">
    <source>
        <dbReference type="ARBA" id="ARBA00023209"/>
    </source>
</evidence>
<evidence type="ECO:0000256" key="2">
    <source>
        <dbReference type="ARBA" id="ARBA00004429"/>
    </source>
</evidence>
<dbReference type="GO" id="GO:0050520">
    <property type="term" value="F:phosphatidylcholine synthase activity"/>
    <property type="evidence" value="ECO:0007669"/>
    <property type="project" value="UniProtKB-EC"/>
</dbReference>
<feature type="transmembrane region" description="Helical" evidence="14">
    <location>
        <begin position="40"/>
        <end position="59"/>
    </location>
</feature>
<evidence type="ECO:0000256" key="14">
    <source>
        <dbReference type="SAM" id="Phobius"/>
    </source>
</evidence>
<dbReference type="InterPro" id="IPR000462">
    <property type="entry name" value="CDP-OH_P_trans"/>
</dbReference>
<keyword evidence="12" id="KW-0464">Manganese</keyword>
<evidence type="ECO:0000256" key="10">
    <source>
        <dbReference type="ARBA" id="ARBA00023136"/>
    </source>
</evidence>
<evidence type="ECO:0000256" key="7">
    <source>
        <dbReference type="ARBA" id="ARBA00022692"/>
    </source>
</evidence>
<keyword evidence="6 15" id="KW-0808">Transferase</keyword>
<evidence type="ECO:0000313" key="15">
    <source>
        <dbReference type="EMBL" id="VAV86377.1"/>
    </source>
</evidence>
<protein>
    <submittedName>
        <fullName evidence="15">Phosphatidylcholine synthase</fullName>
        <ecNumber evidence="15">2.7.8.24</ecNumber>
    </submittedName>
</protein>
<accession>A0A3B0R405</accession>
<gene>
    <name evidence="15" type="ORF">MNBD_ALPHA08-1953</name>
</gene>
<evidence type="ECO:0000256" key="6">
    <source>
        <dbReference type="ARBA" id="ARBA00022679"/>
    </source>
</evidence>
<keyword evidence="5" id="KW-0997">Cell inner membrane</keyword>
<dbReference type="GO" id="GO:0008654">
    <property type="term" value="P:phospholipid biosynthetic process"/>
    <property type="evidence" value="ECO:0007669"/>
    <property type="project" value="UniProtKB-KW"/>
</dbReference>
<dbReference type="Pfam" id="PF01066">
    <property type="entry name" value="CDP-OH_P_transf"/>
    <property type="match status" value="1"/>
</dbReference>
<keyword evidence="3" id="KW-1003">Cell membrane</keyword>
<name>A0A3B0R405_9ZZZZ</name>
<dbReference type="AlphaFoldDB" id="A0A3B0R405"/>
<dbReference type="GO" id="GO:0005886">
    <property type="term" value="C:plasma membrane"/>
    <property type="evidence" value="ECO:0007669"/>
    <property type="project" value="UniProtKB-SubCell"/>
</dbReference>
<feature type="transmembrane region" description="Helical" evidence="14">
    <location>
        <begin position="130"/>
        <end position="148"/>
    </location>
</feature>
<feature type="transmembrane region" description="Helical" evidence="14">
    <location>
        <begin position="154"/>
        <end position="173"/>
    </location>
</feature>
<keyword evidence="11" id="KW-0594">Phospholipid biosynthesis</keyword>
<dbReference type="PIRSF" id="PIRSF000851">
    <property type="entry name" value="PcS"/>
    <property type="match status" value="1"/>
</dbReference>
<dbReference type="Gene3D" id="1.20.120.1760">
    <property type="match status" value="1"/>
</dbReference>
<evidence type="ECO:0000256" key="12">
    <source>
        <dbReference type="ARBA" id="ARBA00023211"/>
    </source>
</evidence>
<dbReference type="InterPro" id="IPR043130">
    <property type="entry name" value="CDP-OH_PTrfase_TM_dom"/>
</dbReference>
<evidence type="ECO:0000256" key="4">
    <source>
        <dbReference type="ARBA" id="ARBA00022516"/>
    </source>
</evidence>
<feature type="transmembrane region" description="Helical" evidence="14">
    <location>
        <begin position="12"/>
        <end position="34"/>
    </location>
</feature>
<keyword evidence="8 14" id="KW-1133">Transmembrane helix</keyword>
<evidence type="ECO:0000256" key="5">
    <source>
        <dbReference type="ARBA" id="ARBA00022519"/>
    </source>
</evidence>
<feature type="transmembrane region" description="Helical" evidence="14">
    <location>
        <begin position="185"/>
        <end position="204"/>
    </location>
</feature>
<evidence type="ECO:0000256" key="1">
    <source>
        <dbReference type="ARBA" id="ARBA00001936"/>
    </source>
</evidence>
<keyword evidence="13" id="KW-1208">Phospholipid metabolism</keyword>
<dbReference type="EC" id="2.7.8.24" evidence="15"/>